<dbReference type="STRING" id="109376.A0A0D3A3F2"/>
<organism evidence="1 2">
    <name type="scientific">Brassica oleracea var. oleracea</name>
    <dbReference type="NCBI Taxonomy" id="109376"/>
    <lineage>
        <taxon>Eukaryota</taxon>
        <taxon>Viridiplantae</taxon>
        <taxon>Streptophyta</taxon>
        <taxon>Embryophyta</taxon>
        <taxon>Tracheophyta</taxon>
        <taxon>Spermatophyta</taxon>
        <taxon>Magnoliopsida</taxon>
        <taxon>eudicotyledons</taxon>
        <taxon>Gunneridae</taxon>
        <taxon>Pentapetalae</taxon>
        <taxon>rosids</taxon>
        <taxon>malvids</taxon>
        <taxon>Brassicales</taxon>
        <taxon>Brassicaceae</taxon>
        <taxon>Brassiceae</taxon>
        <taxon>Brassica</taxon>
    </lineage>
</organism>
<name>A0A0D3A3F2_BRAOL</name>
<reference evidence="1 2" key="1">
    <citation type="journal article" date="2014" name="Genome Biol.">
        <title>Transcriptome and methylome profiling reveals relics of genome dominance in the mesopolyploid Brassica oleracea.</title>
        <authorList>
            <person name="Parkin I.A."/>
            <person name="Koh C."/>
            <person name="Tang H."/>
            <person name="Robinson S.J."/>
            <person name="Kagale S."/>
            <person name="Clarke W.E."/>
            <person name="Town C.D."/>
            <person name="Nixon J."/>
            <person name="Krishnakumar V."/>
            <person name="Bidwell S.L."/>
            <person name="Denoeud F."/>
            <person name="Belcram H."/>
            <person name="Links M.G."/>
            <person name="Just J."/>
            <person name="Clarke C."/>
            <person name="Bender T."/>
            <person name="Huebert T."/>
            <person name="Mason A.S."/>
            <person name="Pires J.C."/>
            <person name="Barker G."/>
            <person name="Moore J."/>
            <person name="Walley P.G."/>
            <person name="Manoli S."/>
            <person name="Batley J."/>
            <person name="Edwards D."/>
            <person name="Nelson M.N."/>
            <person name="Wang X."/>
            <person name="Paterson A.H."/>
            <person name="King G."/>
            <person name="Bancroft I."/>
            <person name="Chalhoub B."/>
            <person name="Sharpe A.G."/>
        </authorList>
    </citation>
    <scope>NUCLEOTIDE SEQUENCE</scope>
    <source>
        <strain evidence="1 2">cv. TO1000</strain>
    </source>
</reference>
<dbReference type="Gramene" id="Bo1g016240.1">
    <property type="protein sequence ID" value="Bo1g016240.1"/>
    <property type="gene ID" value="Bo1g016240"/>
</dbReference>
<reference evidence="1" key="2">
    <citation type="submission" date="2015-03" db="UniProtKB">
        <authorList>
            <consortium name="EnsemblPlants"/>
        </authorList>
    </citation>
    <scope>IDENTIFICATION</scope>
</reference>
<evidence type="ECO:0000313" key="1">
    <source>
        <dbReference type="EnsemblPlants" id="Bo1g016240.1"/>
    </source>
</evidence>
<sequence length="163" mass="18838">MEIAYILSALSVWRIQRMRTILLRWLSIDAHCRFQLNHFGLLQKRGSSQLNSIMSERSSIVPSSGFPSLIFLQVFTVSSFNSGHSTLGQLAFNYMPVKFKFLHARACTRTSPLNLAIEILKWSEEITNICVMYTLCPVLIKFFSNQCIHIKNKSNVNRHHYLE</sequence>
<dbReference type="EnsemblPlants" id="Bo1g016240.1">
    <property type="protein sequence ID" value="Bo1g016240.1"/>
    <property type="gene ID" value="Bo1g016240"/>
</dbReference>
<evidence type="ECO:0000313" key="2">
    <source>
        <dbReference type="Proteomes" id="UP000032141"/>
    </source>
</evidence>
<dbReference type="AlphaFoldDB" id="A0A0D3A3F2"/>
<protein>
    <submittedName>
        <fullName evidence="1">Uncharacterized protein</fullName>
    </submittedName>
</protein>
<dbReference type="Proteomes" id="UP000032141">
    <property type="component" value="Chromosome C1"/>
</dbReference>
<proteinExistence type="predicted"/>
<dbReference type="HOGENOM" id="CLU_1629356_0_0_1"/>
<keyword evidence="2" id="KW-1185">Reference proteome</keyword>
<accession>A0A0D3A3F2</accession>
<dbReference type="OMA" id="MEIAYIL"/>